<evidence type="ECO:0000313" key="1">
    <source>
        <dbReference type="EMBL" id="SOD64233.1"/>
    </source>
</evidence>
<proteinExistence type="predicted"/>
<reference evidence="1 2" key="1">
    <citation type="submission" date="2017-09" db="EMBL/GenBank/DDBJ databases">
        <authorList>
            <person name="Ehlers B."/>
            <person name="Leendertz F.H."/>
        </authorList>
    </citation>
    <scope>NUCLEOTIDE SEQUENCE [LARGE SCALE GENOMIC DNA]</scope>
    <source>
        <strain evidence="1 2">CGMCC 4.7095</strain>
    </source>
</reference>
<evidence type="ECO:0000313" key="2">
    <source>
        <dbReference type="Proteomes" id="UP000219072"/>
    </source>
</evidence>
<dbReference type="EMBL" id="OCNE01000015">
    <property type="protein sequence ID" value="SOD64233.1"/>
    <property type="molecule type" value="Genomic_DNA"/>
</dbReference>
<dbReference type="OrthoDB" id="4255209at2"/>
<organism evidence="1 2">
    <name type="scientific">Streptomyces zhaozhouensis</name>
    <dbReference type="NCBI Taxonomy" id="1300267"/>
    <lineage>
        <taxon>Bacteria</taxon>
        <taxon>Bacillati</taxon>
        <taxon>Actinomycetota</taxon>
        <taxon>Actinomycetes</taxon>
        <taxon>Kitasatosporales</taxon>
        <taxon>Streptomycetaceae</taxon>
        <taxon>Streptomyces</taxon>
    </lineage>
</organism>
<name>A0A286E021_9ACTN</name>
<dbReference type="Proteomes" id="UP000219072">
    <property type="component" value="Unassembled WGS sequence"/>
</dbReference>
<accession>A0A286E021</accession>
<keyword evidence="2" id="KW-1185">Reference proteome</keyword>
<dbReference type="AlphaFoldDB" id="A0A286E021"/>
<gene>
    <name evidence="1" type="ORF">SAMN06297387_11593</name>
</gene>
<dbReference type="RefSeq" id="WP_097232670.1">
    <property type="nucleotide sequence ID" value="NZ_OCNE01000015.1"/>
</dbReference>
<protein>
    <submittedName>
        <fullName evidence="1">Uncharacterized protein</fullName>
    </submittedName>
</protein>
<sequence>MGYGDGMIRFGNEGLDAIQSATTGQQERYQEIWDDVHTQLTTLIEQGQVDASIASVLNERDEQFRREAGGFDDSVSGQNRAMRDVQSIGNEGGSAMVRAAGGGR</sequence>